<feature type="compositionally biased region" description="Low complexity" evidence="1">
    <location>
        <begin position="257"/>
        <end position="271"/>
    </location>
</feature>
<reference evidence="3 4" key="1">
    <citation type="submission" date="2014-12" db="EMBL/GenBank/DDBJ databases">
        <title>Draft genome sequences of 29 type strains of Enterococci.</title>
        <authorList>
            <person name="Zhong Z."/>
            <person name="Sun Z."/>
            <person name="Liu W."/>
            <person name="Zhang W."/>
            <person name="Zhang H."/>
        </authorList>
    </citation>
    <scope>NUCLEOTIDE SEQUENCE [LARGE SCALE GENOMIC DNA]</scope>
    <source>
        <strain evidence="3 4">DSM 21207</strain>
    </source>
</reference>
<keyword evidence="2" id="KW-0812">Transmembrane</keyword>
<dbReference type="RefSeq" id="WP_071865342.1">
    <property type="nucleotide sequence ID" value="NZ_JBHLVQ010000008.1"/>
</dbReference>
<sequence>MGNPLIKTIAVAAVGIGAVAICFVGYRENNNKQYQQKVSYAETAVKKDELSIKEVNEAITKLYTNQDKVFLKKDLTEAELTQTGARLDGVKVSAEDFGIEDKDMPKNMKNIAKEKETLNKQMADAETKFAIQNSVNALFEKPVSDWQKAKNDVTIKTKLKDTDVGAIRERLGFVDESDWTKLVKTYLSYADAQLKRVAEINQSLNSMLKDGKVTNAATYDKYLSLVESISQVRNNNLKTEFTEKANTISNQLGLGASNSSDYSTSNDSTDYGTETQDAITGENYTDSEANYSDNYAETDTGY</sequence>
<comment type="caution">
    <text evidence="3">The sequence shown here is derived from an EMBL/GenBank/DDBJ whole genome shotgun (WGS) entry which is preliminary data.</text>
</comment>
<dbReference type="Proteomes" id="UP000182835">
    <property type="component" value="Unassembled WGS sequence"/>
</dbReference>
<organism evidence="3 4">
    <name type="scientific">Enterococcus canintestini</name>
    <dbReference type="NCBI Taxonomy" id="317010"/>
    <lineage>
        <taxon>Bacteria</taxon>
        <taxon>Bacillati</taxon>
        <taxon>Bacillota</taxon>
        <taxon>Bacilli</taxon>
        <taxon>Lactobacillales</taxon>
        <taxon>Enterococcaceae</taxon>
        <taxon>Enterococcus</taxon>
    </lineage>
</organism>
<accession>A0A1L8R416</accession>
<evidence type="ECO:0000256" key="2">
    <source>
        <dbReference type="SAM" id="Phobius"/>
    </source>
</evidence>
<keyword evidence="2" id="KW-0472">Membrane</keyword>
<dbReference type="EMBL" id="JXKG01000017">
    <property type="protein sequence ID" value="OJG14491.1"/>
    <property type="molecule type" value="Genomic_DNA"/>
</dbReference>
<dbReference type="STRING" id="317010.RU96_GL000821"/>
<feature type="compositionally biased region" description="Polar residues" evidence="1">
    <location>
        <begin position="272"/>
        <end position="302"/>
    </location>
</feature>
<dbReference type="AlphaFoldDB" id="A0A1L8R416"/>
<dbReference type="OrthoDB" id="2181380at2"/>
<evidence type="ECO:0008006" key="5">
    <source>
        <dbReference type="Google" id="ProtNLM"/>
    </source>
</evidence>
<evidence type="ECO:0000313" key="3">
    <source>
        <dbReference type="EMBL" id="OJG14491.1"/>
    </source>
</evidence>
<feature type="region of interest" description="Disordered" evidence="1">
    <location>
        <begin position="252"/>
        <end position="302"/>
    </location>
</feature>
<feature type="transmembrane region" description="Helical" evidence="2">
    <location>
        <begin position="6"/>
        <end position="26"/>
    </location>
</feature>
<protein>
    <recommendedName>
        <fullName evidence="5">MapZ extracellular domain-containing protein</fullName>
    </recommendedName>
</protein>
<evidence type="ECO:0000313" key="4">
    <source>
        <dbReference type="Proteomes" id="UP000182835"/>
    </source>
</evidence>
<evidence type="ECO:0000256" key="1">
    <source>
        <dbReference type="SAM" id="MobiDB-lite"/>
    </source>
</evidence>
<name>A0A1L8R416_9ENTE</name>
<gene>
    <name evidence="3" type="ORF">RU96_GL000821</name>
</gene>
<proteinExistence type="predicted"/>
<keyword evidence="2" id="KW-1133">Transmembrane helix</keyword>